<evidence type="ECO:0000256" key="3">
    <source>
        <dbReference type="ARBA" id="ARBA00022750"/>
    </source>
</evidence>
<dbReference type="InterPro" id="IPR032861">
    <property type="entry name" value="TAXi_N"/>
</dbReference>
<keyword evidence="2" id="KW-0645">Protease</keyword>
<sequence>GLRLKLTHRDSPNSPLYQPNLSDFERFNKNIEISKARASNFFHQFKPQNVSLRAPLTYHEPIYTVDIGLGTPAVKRTFIFDTGSHLTWTQCKPCIKCFRQKQPLFDVKKSVSYKLMPRTNKLSKGFECSHIGCVYGVKYYSGQFSTGVLSLEDFTFGTSAGVPRRILNMVFGCGMNNHGSFGEKNVASGILGMDKEPISFARQLGARIKNRFSYCLTNIDSGKIKESYLRFGEEAVIKGKNTRSTPFLRSTPHAHYMLKLTDISISGRKLGLTQGTFPEGCLIDSGSAIGLLNEKAFLKVEKFLTVYFSRFKNVRRVVGKQVPKGLICYMNVVPTGSFFAKLPNMTYHFEGADFDVPWENTFVVFAKGMFCFAAMKSQNATILGAHQQRNVRVVYELRDDKLSFAPEDCSRDAI</sequence>
<evidence type="ECO:0000256" key="4">
    <source>
        <dbReference type="ARBA" id="ARBA00022801"/>
    </source>
</evidence>
<feature type="domain" description="Peptidase A1" evidence="6">
    <location>
        <begin position="63"/>
        <end position="405"/>
    </location>
</feature>
<evidence type="ECO:0000256" key="2">
    <source>
        <dbReference type="ARBA" id="ARBA00022670"/>
    </source>
</evidence>
<keyword evidence="5" id="KW-0325">Glycoprotein</keyword>
<evidence type="ECO:0000313" key="8">
    <source>
        <dbReference type="Proteomes" id="UP000030748"/>
    </source>
</evidence>
<dbReference type="InterPro" id="IPR021109">
    <property type="entry name" value="Peptidase_aspartic_dom_sf"/>
</dbReference>
<dbReference type="SUPFAM" id="SSF50630">
    <property type="entry name" value="Acid proteases"/>
    <property type="match status" value="1"/>
</dbReference>
<dbReference type="InterPro" id="IPR051708">
    <property type="entry name" value="Plant_Aspart_Prot_A1"/>
</dbReference>
<gene>
    <name evidence="7" type="ORF">MIMGU_mgv1a024157mg</name>
</gene>
<dbReference type="PANTHER" id="PTHR47967">
    <property type="entry name" value="OS07G0603500 PROTEIN-RELATED"/>
    <property type="match status" value="1"/>
</dbReference>
<evidence type="ECO:0000313" key="7">
    <source>
        <dbReference type="EMBL" id="EYU45062.1"/>
    </source>
</evidence>
<dbReference type="Pfam" id="PF14543">
    <property type="entry name" value="TAXi_N"/>
    <property type="match status" value="1"/>
</dbReference>
<evidence type="ECO:0000256" key="5">
    <source>
        <dbReference type="ARBA" id="ARBA00023180"/>
    </source>
</evidence>
<proteinExistence type="inferred from homology"/>
<evidence type="ECO:0000256" key="1">
    <source>
        <dbReference type="ARBA" id="ARBA00007447"/>
    </source>
</evidence>
<dbReference type="Proteomes" id="UP000030748">
    <property type="component" value="Unassembled WGS sequence"/>
</dbReference>
<dbReference type="InterPro" id="IPR034161">
    <property type="entry name" value="Pepsin-like_plant"/>
</dbReference>
<reference evidence="7 8" key="1">
    <citation type="journal article" date="2013" name="Proc. Natl. Acad. Sci. U.S.A.">
        <title>Fine-scale variation in meiotic recombination in Mimulus inferred from population shotgun sequencing.</title>
        <authorList>
            <person name="Hellsten U."/>
            <person name="Wright K.M."/>
            <person name="Jenkins J."/>
            <person name="Shu S."/>
            <person name="Yuan Y."/>
            <person name="Wessler S.R."/>
            <person name="Schmutz J."/>
            <person name="Willis J.H."/>
            <person name="Rokhsar D.S."/>
        </authorList>
    </citation>
    <scope>NUCLEOTIDE SEQUENCE [LARGE SCALE GENOMIC DNA]</scope>
    <source>
        <strain evidence="8">cv. DUN x IM62</strain>
    </source>
</reference>
<dbReference type="CDD" id="cd05476">
    <property type="entry name" value="pepsin_A_like_plant"/>
    <property type="match status" value="1"/>
</dbReference>
<name>A0A022RX14_ERYGU</name>
<dbReference type="Pfam" id="PF14541">
    <property type="entry name" value="TAXi_C"/>
    <property type="match status" value="1"/>
</dbReference>
<dbReference type="GO" id="GO:0006508">
    <property type="term" value="P:proteolysis"/>
    <property type="evidence" value="ECO:0007669"/>
    <property type="project" value="UniProtKB-KW"/>
</dbReference>
<dbReference type="GO" id="GO:0004190">
    <property type="term" value="F:aspartic-type endopeptidase activity"/>
    <property type="evidence" value="ECO:0000318"/>
    <property type="project" value="GO_Central"/>
</dbReference>
<dbReference type="eggNOG" id="KOG1339">
    <property type="taxonomic scope" value="Eukaryota"/>
</dbReference>
<dbReference type="InterPro" id="IPR033121">
    <property type="entry name" value="PEPTIDASE_A1"/>
</dbReference>
<accession>A0A022RX14</accession>
<dbReference type="AlphaFoldDB" id="A0A022RX14"/>
<keyword evidence="4" id="KW-0378">Hydrolase</keyword>
<dbReference type="Gene3D" id="2.40.70.10">
    <property type="entry name" value="Acid Proteases"/>
    <property type="match status" value="2"/>
</dbReference>
<dbReference type="STRING" id="4155.A0A022RX14"/>
<organism evidence="7 8">
    <name type="scientific">Erythranthe guttata</name>
    <name type="common">Yellow monkey flower</name>
    <name type="synonym">Mimulus guttatus</name>
    <dbReference type="NCBI Taxonomy" id="4155"/>
    <lineage>
        <taxon>Eukaryota</taxon>
        <taxon>Viridiplantae</taxon>
        <taxon>Streptophyta</taxon>
        <taxon>Embryophyta</taxon>
        <taxon>Tracheophyta</taxon>
        <taxon>Spermatophyta</taxon>
        <taxon>Magnoliopsida</taxon>
        <taxon>eudicotyledons</taxon>
        <taxon>Gunneridae</taxon>
        <taxon>Pentapetalae</taxon>
        <taxon>asterids</taxon>
        <taxon>lamiids</taxon>
        <taxon>Lamiales</taxon>
        <taxon>Phrymaceae</taxon>
        <taxon>Erythranthe</taxon>
    </lineage>
</organism>
<dbReference type="PANTHER" id="PTHR47967:SF123">
    <property type="entry name" value="ASPARTIC PROTEINASE NEPENTHESIN-1-LIKE"/>
    <property type="match status" value="1"/>
</dbReference>
<keyword evidence="8" id="KW-1185">Reference proteome</keyword>
<feature type="non-terminal residue" evidence="7">
    <location>
        <position position="1"/>
    </location>
</feature>
<protein>
    <recommendedName>
        <fullName evidence="6">Peptidase A1 domain-containing protein</fullName>
    </recommendedName>
</protein>
<evidence type="ECO:0000259" key="6">
    <source>
        <dbReference type="PROSITE" id="PS51767"/>
    </source>
</evidence>
<comment type="similarity">
    <text evidence="1">Belongs to the peptidase A1 family.</text>
</comment>
<dbReference type="PROSITE" id="PS51767">
    <property type="entry name" value="PEPTIDASE_A1"/>
    <property type="match status" value="1"/>
</dbReference>
<dbReference type="EMBL" id="KI630204">
    <property type="protein sequence ID" value="EYU45062.1"/>
    <property type="molecule type" value="Genomic_DNA"/>
</dbReference>
<keyword evidence="3" id="KW-0064">Aspartyl protease</keyword>
<dbReference type="InterPro" id="IPR032799">
    <property type="entry name" value="TAXi_C"/>
</dbReference>
<dbReference type="GO" id="GO:0005576">
    <property type="term" value="C:extracellular region"/>
    <property type="evidence" value="ECO:0000318"/>
    <property type="project" value="GO_Central"/>
</dbReference>